<evidence type="ECO:0000256" key="4">
    <source>
        <dbReference type="ARBA" id="ARBA00022840"/>
    </source>
</evidence>
<dbReference type="SMART" id="SM00382">
    <property type="entry name" value="AAA"/>
    <property type="match status" value="1"/>
</dbReference>
<dbReference type="Pfam" id="PF00005">
    <property type="entry name" value="ABC_tran"/>
    <property type="match status" value="1"/>
</dbReference>
<comment type="subcellular location">
    <subcellularLocation>
        <location evidence="1">Cell membrane</location>
        <topology evidence="1">Multi-pass membrane protein</topology>
    </subcellularLocation>
</comment>
<evidence type="ECO:0000259" key="8">
    <source>
        <dbReference type="PROSITE" id="PS50893"/>
    </source>
</evidence>
<keyword evidence="2 7" id="KW-0812">Transmembrane</keyword>
<organism evidence="9 10">
    <name type="scientific">Phytohabitans rumicis</name>
    <dbReference type="NCBI Taxonomy" id="1076125"/>
    <lineage>
        <taxon>Bacteria</taxon>
        <taxon>Bacillati</taxon>
        <taxon>Actinomycetota</taxon>
        <taxon>Actinomycetes</taxon>
        <taxon>Micromonosporales</taxon>
        <taxon>Micromonosporaceae</taxon>
    </lineage>
</organism>
<dbReference type="AlphaFoldDB" id="A0A6V8KMZ4"/>
<dbReference type="RefSeq" id="WP_173073085.1">
    <property type="nucleotide sequence ID" value="NZ_BAABJB010000030.1"/>
</dbReference>
<keyword evidence="5 7" id="KW-1133">Transmembrane helix</keyword>
<evidence type="ECO:0000256" key="3">
    <source>
        <dbReference type="ARBA" id="ARBA00022741"/>
    </source>
</evidence>
<dbReference type="GO" id="GO:0005524">
    <property type="term" value="F:ATP binding"/>
    <property type="evidence" value="ECO:0007669"/>
    <property type="project" value="UniProtKB-KW"/>
</dbReference>
<gene>
    <name evidence="9" type="ORF">Prum_001840</name>
</gene>
<dbReference type="SUPFAM" id="SSF90123">
    <property type="entry name" value="ABC transporter transmembrane region"/>
    <property type="match status" value="1"/>
</dbReference>
<keyword evidence="6 7" id="KW-0472">Membrane</keyword>
<comment type="caution">
    <text evidence="9">The sequence shown here is derived from an EMBL/GenBank/DDBJ whole genome shotgun (WGS) entry which is preliminary data.</text>
</comment>
<dbReference type="PANTHER" id="PTHR43394">
    <property type="entry name" value="ATP-DEPENDENT PERMEASE MDL1, MITOCHONDRIAL"/>
    <property type="match status" value="1"/>
</dbReference>
<feature type="transmembrane region" description="Helical" evidence="7">
    <location>
        <begin position="151"/>
        <end position="176"/>
    </location>
</feature>
<evidence type="ECO:0000313" key="10">
    <source>
        <dbReference type="Proteomes" id="UP000482960"/>
    </source>
</evidence>
<evidence type="ECO:0000313" key="9">
    <source>
        <dbReference type="EMBL" id="GFJ86542.1"/>
    </source>
</evidence>
<evidence type="ECO:0000256" key="5">
    <source>
        <dbReference type="ARBA" id="ARBA00022989"/>
    </source>
</evidence>
<evidence type="ECO:0000256" key="2">
    <source>
        <dbReference type="ARBA" id="ARBA00022692"/>
    </source>
</evidence>
<dbReference type="GO" id="GO:0015421">
    <property type="term" value="F:ABC-type oligopeptide transporter activity"/>
    <property type="evidence" value="ECO:0007669"/>
    <property type="project" value="TreeGrafter"/>
</dbReference>
<keyword evidence="4" id="KW-0067">ATP-binding</keyword>
<dbReference type="Gene3D" id="1.20.1560.10">
    <property type="entry name" value="ABC transporter type 1, transmembrane domain"/>
    <property type="match status" value="1"/>
</dbReference>
<reference evidence="9 10" key="2">
    <citation type="submission" date="2020-03" db="EMBL/GenBank/DDBJ databases">
        <authorList>
            <person name="Ichikawa N."/>
            <person name="Kimura A."/>
            <person name="Kitahashi Y."/>
            <person name="Uohara A."/>
        </authorList>
    </citation>
    <scope>NUCLEOTIDE SEQUENCE [LARGE SCALE GENOMIC DNA]</scope>
    <source>
        <strain evidence="9 10">NBRC 108638</strain>
    </source>
</reference>
<dbReference type="EMBL" id="BLPG01000001">
    <property type="protein sequence ID" value="GFJ86542.1"/>
    <property type="molecule type" value="Genomic_DNA"/>
</dbReference>
<dbReference type="InterPro" id="IPR003593">
    <property type="entry name" value="AAA+_ATPase"/>
</dbReference>
<evidence type="ECO:0000256" key="1">
    <source>
        <dbReference type="ARBA" id="ARBA00004651"/>
    </source>
</evidence>
<feature type="transmembrane region" description="Helical" evidence="7">
    <location>
        <begin position="59"/>
        <end position="76"/>
    </location>
</feature>
<keyword evidence="3" id="KW-0547">Nucleotide-binding</keyword>
<proteinExistence type="predicted"/>
<dbReference type="Proteomes" id="UP000482960">
    <property type="component" value="Unassembled WGS sequence"/>
</dbReference>
<evidence type="ECO:0000256" key="7">
    <source>
        <dbReference type="SAM" id="Phobius"/>
    </source>
</evidence>
<dbReference type="InterPro" id="IPR027417">
    <property type="entry name" value="P-loop_NTPase"/>
</dbReference>
<keyword evidence="10" id="KW-1185">Reference proteome</keyword>
<name>A0A6V8KMZ4_9ACTN</name>
<dbReference type="InterPro" id="IPR039421">
    <property type="entry name" value="Type_1_exporter"/>
</dbReference>
<reference evidence="9 10" key="1">
    <citation type="submission" date="2020-03" db="EMBL/GenBank/DDBJ databases">
        <title>Whole genome shotgun sequence of Phytohabitans rumicis NBRC 108638.</title>
        <authorList>
            <person name="Komaki H."/>
            <person name="Tamura T."/>
        </authorList>
    </citation>
    <scope>NUCLEOTIDE SEQUENCE [LARGE SCALE GENOMIC DNA]</scope>
    <source>
        <strain evidence="9 10">NBRC 108638</strain>
    </source>
</reference>
<accession>A0A6V8KMZ4</accession>
<protein>
    <submittedName>
        <fullName evidence="9">ABC transporter permease</fullName>
    </submittedName>
</protein>
<sequence>MIRYAKLLAELLRLSWRLHPLPTAGLLALRLATVPTTPAMALALRAAVDGIVHRDPGTAAAGAAVAVIAYAVGMYLRSLADTLEVMIGDRIGTLHIRRHIEEHLARLDGLEHLERTDLLDRITVLRGAGWRLNHAPWQAVAAGCDALRLGLLLLLLAAVTPWLLLLLGFAAAPLWFDQRGQRSIVDAETRTAEAFRLQRHLFNLATAAAGGKELRVSGAGPEIARRQRQAWEAAVDGRFRARLRAAAWSVAGWTLYTAGFATGLVLLIDRTAHGQATAGDLVLAVTVAVTLRNAVQETLFAVSHTTSGRTVVEPLLWLRDYVATSRSTGRRTPPATLRAGITLDRVAFTYPGTGRPALDDFSCHLPAGAVVAVVGEYGSGKTTLVKLLTKLYPPDRGRIEVDGVDLADLATTEWRARISAAFQDFGRFHIPFGETVGIGDLTHLHDTGRITDAVHAADARPLVDRLPDGLDTQLGRQFDGVDLSEGQWQRTALARASMRTDPLLFVLDEPTASLDAPSEHHIFRRYLVRARELAARTGAITVIVSHRFSTVTGADHILVLHQGRLVERGTHDELLAAGGRYANLYNIQATAYRRPASDVPMM</sequence>
<dbReference type="PROSITE" id="PS50893">
    <property type="entry name" value="ABC_TRANSPORTER_2"/>
    <property type="match status" value="1"/>
</dbReference>
<dbReference type="InterPro" id="IPR036640">
    <property type="entry name" value="ABC1_TM_sf"/>
</dbReference>
<evidence type="ECO:0000256" key="6">
    <source>
        <dbReference type="ARBA" id="ARBA00023136"/>
    </source>
</evidence>
<dbReference type="PANTHER" id="PTHR43394:SF1">
    <property type="entry name" value="ATP-BINDING CASSETTE SUB-FAMILY B MEMBER 10, MITOCHONDRIAL"/>
    <property type="match status" value="1"/>
</dbReference>
<dbReference type="Gene3D" id="3.40.50.300">
    <property type="entry name" value="P-loop containing nucleotide triphosphate hydrolases"/>
    <property type="match status" value="1"/>
</dbReference>
<dbReference type="InterPro" id="IPR003439">
    <property type="entry name" value="ABC_transporter-like_ATP-bd"/>
</dbReference>
<dbReference type="SUPFAM" id="SSF52540">
    <property type="entry name" value="P-loop containing nucleoside triphosphate hydrolases"/>
    <property type="match status" value="1"/>
</dbReference>
<feature type="domain" description="ABC transporter" evidence="8">
    <location>
        <begin position="341"/>
        <end position="587"/>
    </location>
</feature>
<dbReference type="GO" id="GO:0016887">
    <property type="term" value="F:ATP hydrolysis activity"/>
    <property type="evidence" value="ECO:0007669"/>
    <property type="project" value="InterPro"/>
</dbReference>
<dbReference type="GO" id="GO:0005886">
    <property type="term" value="C:plasma membrane"/>
    <property type="evidence" value="ECO:0007669"/>
    <property type="project" value="UniProtKB-SubCell"/>
</dbReference>